<evidence type="ECO:0000313" key="9">
    <source>
        <dbReference type="Proteomes" id="UP000887013"/>
    </source>
</evidence>
<evidence type="ECO:0000256" key="5">
    <source>
        <dbReference type="ARBA" id="ARBA00022801"/>
    </source>
</evidence>
<name>A0A8X6TE00_NEPPI</name>
<evidence type="ECO:0000256" key="3">
    <source>
        <dbReference type="ARBA" id="ARBA00022722"/>
    </source>
</evidence>
<keyword evidence="5" id="KW-0378">Hydrolase</keyword>
<dbReference type="Proteomes" id="UP000887013">
    <property type="component" value="Unassembled WGS sequence"/>
</dbReference>
<keyword evidence="4" id="KW-0255">Endonuclease</keyword>
<keyword evidence="6" id="KW-0695">RNA-directed DNA polymerase</keyword>
<keyword evidence="3" id="KW-0540">Nuclease</keyword>
<dbReference type="GO" id="GO:0004519">
    <property type="term" value="F:endonuclease activity"/>
    <property type="evidence" value="ECO:0007669"/>
    <property type="project" value="UniProtKB-KW"/>
</dbReference>
<evidence type="ECO:0000256" key="4">
    <source>
        <dbReference type="ARBA" id="ARBA00022759"/>
    </source>
</evidence>
<organism evidence="8 9">
    <name type="scientific">Nephila pilipes</name>
    <name type="common">Giant wood spider</name>
    <name type="synonym">Nephila maculata</name>
    <dbReference type="NCBI Taxonomy" id="299642"/>
    <lineage>
        <taxon>Eukaryota</taxon>
        <taxon>Metazoa</taxon>
        <taxon>Ecdysozoa</taxon>
        <taxon>Arthropoda</taxon>
        <taxon>Chelicerata</taxon>
        <taxon>Arachnida</taxon>
        <taxon>Araneae</taxon>
        <taxon>Araneomorphae</taxon>
        <taxon>Entelegynae</taxon>
        <taxon>Araneoidea</taxon>
        <taxon>Nephilidae</taxon>
        <taxon>Nephila</taxon>
    </lineage>
</organism>
<evidence type="ECO:0000256" key="6">
    <source>
        <dbReference type="ARBA" id="ARBA00022918"/>
    </source>
</evidence>
<dbReference type="EMBL" id="BMAW01056492">
    <property type="protein sequence ID" value="GFT06099.1"/>
    <property type="molecule type" value="Genomic_DNA"/>
</dbReference>
<accession>A0A8X6TE00</accession>
<dbReference type="Pfam" id="PF17917">
    <property type="entry name" value="RT_RNaseH"/>
    <property type="match status" value="1"/>
</dbReference>
<dbReference type="GO" id="GO:0016787">
    <property type="term" value="F:hydrolase activity"/>
    <property type="evidence" value="ECO:0007669"/>
    <property type="project" value="UniProtKB-KW"/>
</dbReference>
<gene>
    <name evidence="8" type="primary">pol_3502</name>
    <name evidence="8" type="ORF">NPIL_40761</name>
</gene>
<keyword evidence="2" id="KW-0548">Nucleotidyltransferase</keyword>
<proteinExistence type="predicted"/>
<dbReference type="AlphaFoldDB" id="A0A8X6TE00"/>
<evidence type="ECO:0000313" key="8">
    <source>
        <dbReference type="EMBL" id="GFT06099.1"/>
    </source>
</evidence>
<keyword evidence="9" id="KW-1185">Reference proteome</keyword>
<dbReference type="OrthoDB" id="425619at2759"/>
<comment type="caution">
    <text evidence="8">The sequence shown here is derived from an EMBL/GenBank/DDBJ whole genome shotgun (WGS) entry which is preliminary data.</text>
</comment>
<dbReference type="InterPro" id="IPR041373">
    <property type="entry name" value="RT_RNaseH"/>
</dbReference>
<dbReference type="InterPro" id="IPR043502">
    <property type="entry name" value="DNA/RNA_pol_sf"/>
</dbReference>
<reference evidence="8" key="1">
    <citation type="submission" date="2020-08" db="EMBL/GenBank/DDBJ databases">
        <title>Multicomponent nature underlies the extraordinary mechanical properties of spider dragline silk.</title>
        <authorList>
            <person name="Kono N."/>
            <person name="Nakamura H."/>
            <person name="Mori M."/>
            <person name="Yoshida Y."/>
            <person name="Ohtoshi R."/>
            <person name="Malay A.D."/>
            <person name="Moran D.A.P."/>
            <person name="Tomita M."/>
            <person name="Numata K."/>
            <person name="Arakawa K."/>
        </authorList>
    </citation>
    <scope>NUCLEOTIDE SEQUENCE</scope>
</reference>
<keyword evidence="1" id="KW-0808">Transferase</keyword>
<evidence type="ECO:0000256" key="1">
    <source>
        <dbReference type="ARBA" id="ARBA00022679"/>
    </source>
</evidence>
<sequence length="112" mass="13110">MFSPSCRHARTFEVLKQPDGSKAFHIRINTNTYSLSKEKFQWITLIEYVRHLLPPHKEERYYSTTEPAVLAAVWDLKKFRGHVENQETIIASEHRPLNWLMNIKSPSGCLAK</sequence>
<dbReference type="SUPFAM" id="SSF56672">
    <property type="entry name" value="DNA/RNA polymerases"/>
    <property type="match status" value="1"/>
</dbReference>
<dbReference type="GO" id="GO:0003964">
    <property type="term" value="F:RNA-directed DNA polymerase activity"/>
    <property type="evidence" value="ECO:0007669"/>
    <property type="project" value="UniProtKB-KW"/>
</dbReference>
<evidence type="ECO:0000256" key="2">
    <source>
        <dbReference type="ARBA" id="ARBA00022695"/>
    </source>
</evidence>
<evidence type="ECO:0000259" key="7">
    <source>
        <dbReference type="Pfam" id="PF17917"/>
    </source>
</evidence>
<protein>
    <submittedName>
        <fullName evidence="8">Retrovirus-related Pol polyprotein from transposon 17.6</fullName>
    </submittedName>
</protein>
<feature type="domain" description="Reverse transcriptase RNase H-like" evidence="7">
    <location>
        <begin position="45"/>
        <end position="108"/>
    </location>
</feature>